<protein>
    <submittedName>
        <fullName evidence="2">Uncharacterized protein</fullName>
    </submittedName>
</protein>
<evidence type="ECO:0000256" key="1">
    <source>
        <dbReference type="SAM" id="MobiDB-lite"/>
    </source>
</evidence>
<dbReference type="RefSeq" id="XP_012177190.1">
    <property type="nucleotide sequence ID" value="XM_012321800.1"/>
</dbReference>
<feature type="compositionally biased region" description="Polar residues" evidence="1">
    <location>
        <begin position="36"/>
        <end position="81"/>
    </location>
</feature>
<reference evidence="2 3" key="1">
    <citation type="journal article" date="2012" name="Appl. Environ. Microbiol.">
        <title>Short-read sequencing for genomic analysis of the brown rot fungus Fibroporia radiculosa.</title>
        <authorList>
            <person name="Tang J.D."/>
            <person name="Perkins A.D."/>
            <person name="Sonstegard T.S."/>
            <person name="Schroeder S.G."/>
            <person name="Burgess S.C."/>
            <person name="Diehl S.V."/>
        </authorList>
    </citation>
    <scope>NUCLEOTIDE SEQUENCE [LARGE SCALE GENOMIC DNA]</scope>
    <source>
        <strain evidence="2 3">TFFH 294</strain>
    </source>
</reference>
<dbReference type="GeneID" id="24102069"/>
<proteinExistence type="predicted"/>
<gene>
    <name evidence="2" type="ORF">FIBRA_09508</name>
</gene>
<accession>J7S6L4</accession>
<dbReference type="Proteomes" id="UP000006352">
    <property type="component" value="Unassembled WGS sequence"/>
</dbReference>
<keyword evidence="3" id="KW-1185">Reference proteome</keyword>
<feature type="compositionally biased region" description="Acidic residues" evidence="1">
    <location>
        <begin position="129"/>
        <end position="144"/>
    </location>
</feature>
<dbReference type="EMBL" id="HE797680">
    <property type="protein sequence ID" value="CCM07169.1"/>
    <property type="molecule type" value="Genomic_DNA"/>
</dbReference>
<dbReference type="AlphaFoldDB" id="J7S6L4"/>
<evidence type="ECO:0000313" key="2">
    <source>
        <dbReference type="EMBL" id="CCM07169.1"/>
    </source>
</evidence>
<sequence length="190" mass="20483">MDLLGGIAPIHKEDRHSVVSPLAEKPSPVPLYLTPTAASSSRTVVAPTPHTSPLQLTTKPLLSESTDTSPTARPSFLSGSFDSPEPVHSPIPVEEQHPVPMEPKSEPPKSPVNSNPEEGPSDQHPNNPEDGDSEPSDQEEEGDISDNNSGAVNKPNQFEGDKGKSKEFLDELYLYFAGNTKKIQTDKDKV</sequence>
<evidence type="ECO:0000313" key="3">
    <source>
        <dbReference type="Proteomes" id="UP000006352"/>
    </source>
</evidence>
<organism evidence="2 3">
    <name type="scientific">Fibroporia radiculosa</name>
    <dbReference type="NCBI Taxonomy" id="599839"/>
    <lineage>
        <taxon>Eukaryota</taxon>
        <taxon>Fungi</taxon>
        <taxon>Dikarya</taxon>
        <taxon>Basidiomycota</taxon>
        <taxon>Agaricomycotina</taxon>
        <taxon>Agaricomycetes</taxon>
        <taxon>Polyporales</taxon>
        <taxon>Fibroporiaceae</taxon>
        <taxon>Fibroporia</taxon>
    </lineage>
</organism>
<feature type="compositionally biased region" description="Polar residues" evidence="1">
    <location>
        <begin position="145"/>
        <end position="156"/>
    </location>
</feature>
<feature type="region of interest" description="Disordered" evidence="1">
    <location>
        <begin position="1"/>
        <end position="164"/>
    </location>
</feature>
<dbReference type="InParanoid" id="J7S6L4"/>
<dbReference type="OrthoDB" id="2728997at2759"/>
<dbReference type="HOGENOM" id="CLU_1428004_0_0_1"/>
<name>J7S6L4_9APHY</name>